<comment type="caution">
    <text evidence="1">The sequence shown here is derived from an EMBL/GenBank/DDBJ whole genome shotgun (WGS) entry which is preliminary data.</text>
</comment>
<dbReference type="EMBL" id="BPLQ01000392">
    <property type="protein sequence ID" value="GIX70779.1"/>
    <property type="molecule type" value="Genomic_DNA"/>
</dbReference>
<name>A0AAV4MEC1_9ARAC</name>
<dbReference type="Proteomes" id="UP001054837">
    <property type="component" value="Unassembled WGS sequence"/>
</dbReference>
<keyword evidence="2" id="KW-1185">Reference proteome</keyword>
<sequence length="100" mass="10770">MSSSPSAKGWAGLRFSNKLEQLRFSHLIIFLFPRWPIARRALTDVSDACAPLPNPGVGVQGWALQSPGFAGARSGNFFLGGDPGLVSRLWWEDPSLSSVG</sequence>
<accession>A0AAV4MEC1</accession>
<organism evidence="1 2">
    <name type="scientific">Caerostris darwini</name>
    <dbReference type="NCBI Taxonomy" id="1538125"/>
    <lineage>
        <taxon>Eukaryota</taxon>
        <taxon>Metazoa</taxon>
        <taxon>Ecdysozoa</taxon>
        <taxon>Arthropoda</taxon>
        <taxon>Chelicerata</taxon>
        <taxon>Arachnida</taxon>
        <taxon>Araneae</taxon>
        <taxon>Araneomorphae</taxon>
        <taxon>Entelegynae</taxon>
        <taxon>Araneoidea</taxon>
        <taxon>Araneidae</taxon>
        <taxon>Caerostris</taxon>
    </lineage>
</organism>
<reference evidence="1 2" key="1">
    <citation type="submission" date="2021-06" db="EMBL/GenBank/DDBJ databases">
        <title>Caerostris darwini draft genome.</title>
        <authorList>
            <person name="Kono N."/>
            <person name="Arakawa K."/>
        </authorList>
    </citation>
    <scope>NUCLEOTIDE SEQUENCE [LARGE SCALE GENOMIC DNA]</scope>
</reference>
<evidence type="ECO:0000313" key="1">
    <source>
        <dbReference type="EMBL" id="GIX70779.1"/>
    </source>
</evidence>
<gene>
    <name evidence="1" type="ORF">CDAR_172571</name>
</gene>
<evidence type="ECO:0000313" key="2">
    <source>
        <dbReference type="Proteomes" id="UP001054837"/>
    </source>
</evidence>
<protein>
    <submittedName>
        <fullName evidence="1">Uncharacterized protein</fullName>
    </submittedName>
</protein>
<proteinExistence type="predicted"/>
<dbReference type="AlphaFoldDB" id="A0AAV4MEC1"/>